<accession>A0AAQ3RFZ0</accession>
<dbReference type="AlphaFoldDB" id="A0AAQ3RFZ0"/>
<evidence type="ECO:0000313" key="2">
    <source>
        <dbReference type="Proteomes" id="UP001374535"/>
    </source>
</evidence>
<keyword evidence="2" id="KW-1185">Reference proteome</keyword>
<gene>
    <name evidence="1" type="ORF">V8G54_036816</name>
</gene>
<feature type="non-terminal residue" evidence="1">
    <location>
        <position position="143"/>
    </location>
</feature>
<name>A0AAQ3RFZ0_VIGMU</name>
<dbReference type="Proteomes" id="UP001374535">
    <property type="component" value="Chromosome 11"/>
</dbReference>
<reference evidence="1 2" key="1">
    <citation type="journal article" date="2023" name="Life. Sci Alliance">
        <title>Evolutionary insights into 3D genome organization and epigenetic landscape of Vigna mungo.</title>
        <authorList>
            <person name="Junaid A."/>
            <person name="Singh B."/>
            <person name="Bhatia S."/>
        </authorList>
    </citation>
    <scope>NUCLEOTIDE SEQUENCE [LARGE SCALE GENOMIC DNA]</scope>
    <source>
        <strain evidence="1">Urdbean</strain>
    </source>
</reference>
<sequence>MWRGDAESVVEGKERGNIESKLMMMVQALNLLLMLLMGFPSVDLAQQVLLSFLEELICELPSIRHNLSETLFQNNVRPSWLMRSMKKCNIFKLGLNQNQVYSRESYISIELANKAREVVVFEVVGEKVSGKLWGPPNNEGSVV</sequence>
<organism evidence="1 2">
    <name type="scientific">Vigna mungo</name>
    <name type="common">Black gram</name>
    <name type="synonym">Phaseolus mungo</name>
    <dbReference type="NCBI Taxonomy" id="3915"/>
    <lineage>
        <taxon>Eukaryota</taxon>
        <taxon>Viridiplantae</taxon>
        <taxon>Streptophyta</taxon>
        <taxon>Embryophyta</taxon>
        <taxon>Tracheophyta</taxon>
        <taxon>Spermatophyta</taxon>
        <taxon>Magnoliopsida</taxon>
        <taxon>eudicotyledons</taxon>
        <taxon>Gunneridae</taxon>
        <taxon>Pentapetalae</taxon>
        <taxon>rosids</taxon>
        <taxon>fabids</taxon>
        <taxon>Fabales</taxon>
        <taxon>Fabaceae</taxon>
        <taxon>Papilionoideae</taxon>
        <taxon>50 kb inversion clade</taxon>
        <taxon>NPAAA clade</taxon>
        <taxon>indigoferoid/millettioid clade</taxon>
        <taxon>Phaseoleae</taxon>
        <taxon>Vigna</taxon>
    </lineage>
</organism>
<dbReference type="EMBL" id="CP144690">
    <property type="protein sequence ID" value="WVY91302.1"/>
    <property type="molecule type" value="Genomic_DNA"/>
</dbReference>
<protein>
    <submittedName>
        <fullName evidence="1">Uncharacterized protein</fullName>
    </submittedName>
</protein>
<evidence type="ECO:0000313" key="1">
    <source>
        <dbReference type="EMBL" id="WVY91302.1"/>
    </source>
</evidence>
<proteinExistence type="predicted"/>